<name>A0AAV4ITN6_9GAST</name>
<dbReference type="PANTHER" id="PTHR16007:SF15">
    <property type="entry name" value="TRANSMEMBRANE PROTEIN 45B"/>
    <property type="match status" value="1"/>
</dbReference>
<feature type="transmembrane region" description="Helical" evidence="7">
    <location>
        <begin position="6"/>
        <end position="24"/>
    </location>
</feature>
<feature type="transmembrane region" description="Helical" evidence="7">
    <location>
        <begin position="176"/>
        <end position="197"/>
    </location>
</feature>
<feature type="compositionally biased region" description="Acidic residues" evidence="6">
    <location>
        <begin position="281"/>
        <end position="290"/>
    </location>
</feature>
<dbReference type="PANTHER" id="PTHR16007">
    <property type="entry name" value="EPIDIDYMAL MEMBRANE PROTEIN E9-RELATED"/>
    <property type="match status" value="1"/>
</dbReference>
<feature type="transmembrane region" description="Helical" evidence="7">
    <location>
        <begin position="87"/>
        <end position="107"/>
    </location>
</feature>
<evidence type="ECO:0000256" key="1">
    <source>
        <dbReference type="ARBA" id="ARBA00004141"/>
    </source>
</evidence>
<feature type="transmembrane region" description="Helical" evidence="7">
    <location>
        <begin position="145"/>
        <end position="164"/>
    </location>
</feature>
<evidence type="ECO:0000313" key="8">
    <source>
        <dbReference type="EMBL" id="GFS13804.1"/>
    </source>
</evidence>
<keyword evidence="4 7" id="KW-1133">Transmembrane helix</keyword>
<protein>
    <submittedName>
        <fullName evidence="8">Transmembrane protein 45B</fullName>
    </submittedName>
</protein>
<evidence type="ECO:0000256" key="2">
    <source>
        <dbReference type="ARBA" id="ARBA00006948"/>
    </source>
</evidence>
<organism evidence="8 9">
    <name type="scientific">Elysia marginata</name>
    <dbReference type="NCBI Taxonomy" id="1093978"/>
    <lineage>
        <taxon>Eukaryota</taxon>
        <taxon>Metazoa</taxon>
        <taxon>Spiralia</taxon>
        <taxon>Lophotrochozoa</taxon>
        <taxon>Mollusca</taxon>
        <taxon>Gastropoda</taxon>
        <taxon>Heterobranchia</taxon>
        <taxon>Euthyneura</taxon>
        <taxon>Panpulmonata</taxon>
        <taxon>Sacoglossa</taxon>
        <taxon>Placobranchoidea</taxon>
        <taxon>Plakobranchidae</taxon>
        <taxon>Elysia</taxon>
    </lineage>
</organism>
<dbReference type="InterPro" id="IPR042127">
    <property type="entry name" value="TMEM45"/>
</dbReference>
<evidence type="ECO:0000313" key="9">
    <source>
        <dbReference type="Proteomes" id="UP000762676"/>
    </source>
</evidence>
<dbReference type="Proteomes" id="UP000762676">
    <property type="component" value="Unassembled WGS sequence"/>
</dbReference>
<dbReference type="InterPro" id="IPR006904">
    <property type="entry name" value="DUF716"/>
</dbReference>
<comment type="subcellular location">
    <subcellularLocation>
        <location evidence="1">Membrane</location>
        <topology evidence="1">Multi-pass membrane protein</topology>
    </subcellularLocation>
</comment>
<keyword evidence="3 7" id="KW-0812">Transmembrane</keyword>
<proteinExistence type="inferred from homology"/>
<dbReference type="Pfam" id="PF04819">
    <property type="entry name" value="DUF716"/>
    <property type="match status" value="1"/>
</dbReference>
<comment type="similarity">
    <text evidence="2">Belongs to the TMEM45 family.</text>
</comment>
<evidence type="ECO:0000256" key="6">
    <source>
        <dbReference type="SAM" id="MobiDB-lite"/>
    </source>
</evidence>
<dbReference type="EMBL" id="BMAT01009788">
    <property type="protein sequence ID" value="GFS13804.1"/>
    <property type="molecule type" value="Genomic_DNA"/>
</dbReference>
<evidence type="ECO:0000256" key="3">
    <source>
        <dbReference type="ARBA" id="ARBA00022692"/>
    </source>
</evidence>
<keyword evidence="5 7" id="KW-0472">Membrane</keyword>
<dbReference type="GO" id="GO:0016020">
    <property type="term" value="C:membrane"/>
    <property type="evidence" value="ECO:0007669"/>
    <property type="project" value="UniProtKB-SubCell"/>
</dbReference>
<feature type="region of interest" description="Disordered" evidence="6">
    <location>
        <begin position="281"/>
        <end position="300"/>
    </location>
</feature>
<evidence type="ECO:0000256" key="4">
    <source>
        <dbReference type="ARBA" id="ARBA00022989"/>
    </source>
</evidence>
<accession>A0AAV4ITN6</accession>
<sequence length="300" mass="33428">MGDFKGHAMPGSCLVLMGVWWAFWAMRRYFLCRRAGTKFVSTASYNFGWSCGRIGVIPVESLMKISLSAFGMFAEITLNLPHLAMGIVQHATMYFFFMTSGIVDLCLHYGVPLPPGTDYASLALALTVEGLLFVNHLHGRSELDVQLHMLLAYVVFSTVLVLLLEIKFNKSALLSLARAYLTILQGTWFWAVGVILYGHGKPNTAWTGDKPMEVMQATIYFTWHAAVILILMFAATLIMSRIYRGEGLPYRNGSDLSMTRLGNGNGKAGDSYQPLTKEYHDEDSDIEFEQPVEKSLHSAS</sequence>
<evidence type="ECO:0000256" key="7">
    <source>
        <dbReference type="SAM" id="Phobius"/>
    </source>
</evidence>
<comment type="caution">
    <text evidence="8">The sequence shown here is derived from an EMBL/GenBank/DDBJ whole genome shotgun (WGS) entry which is preliminary data.</text>
</comment>
<reference evidence="8 9" key="1">
    <citation type="journal article" date="2021" name="Elife">
        <title>Chloroplast acquisition without the gene transfer in kleptoplastic sea slugs, Plakobranchus ocellatus.</title>
        <authorList>
            <person name="Maeda T."/>
            <person name="Takahashi S."/>
            <person name="Yoshida T."/>
            <person name="Shimamura S."/>
            <person name="Takaki Y."/>
            <person name="Nagai Y."/>
            <person name="Toyoda A."/>
            <person name="Suzuki Y."/>
            <person name="Arimoto A."/>
            <person name="Ishii H."/>
            <person name="Satoh N."/>
            <person name="Nishiyama T."/>
            <person name="Hasebe M."/>
            <person name="Maruyama T."/>
            <person name="Minagawa J."/>
            <person name="Obokata J."/>
            <person name="Shigenobu S."/>
        </authorList>
    </citation>
    <scope>NUCLEOTIDE SEQUENCE [LARGE SCALE GENOMIC DNA]</scope>
</reference>
<feature type="compositionally biased region" description="Basic and acidic residues" evidence="6">
    <location>
        <begin position="291"/>
        <end position="300"/>
    </location>
</feature>
<gene>
    <name evidence="8" type="ORF">ElyMa_004892900</name>
</gene>
<keyword evidence="9" id="KW-1185">Reference proteome</keyword>
<dbReference type="AlphaFoldDB" id="A0AAV4ITN6"/>
<evidence type="ECO:0000256" key="5">
    <source>
        <dbReference type="ARBA" id="ARBA00023136"/>
    </source>
</evidence>
<feature type="transmembrane region" description="Helical" evidence="7">
    <location>
        <begin position="217"/>
        <end position="238"/>
    </location>
</feature>